<dbReference type="GO" id="GO:0003690">
    <property type="term" value="F:double-stranded DNA binding"/>
    <property type="evidence" value="ECO:0007669"/>
    <property type="project" value="EnsemblFungi"/>
</dbReference>
<dbReference type="GO" id="GO:0007131">
    <property type="term" value="P:reciprocal meiotic recombination"/>
    <property type="evidence" value="ECO:0007669"/>
    <property type="project" value="EnsemblFungi"/>
</dbReference>
<keyword evidence="5 9" id="KW-0863">Zinc-finger</keyword>
<dbReference type="STRING" id="669874.A0A1E4TNN3"/>
<sequence length="598" mass="67661">MMAAPVAIDDKVLHTIFSKSKPFAENHPVTLQVTNIKQVPNDQGKRLRLIISDGSYTVHGVIRPEFVDAAEAQGLKKSSIVTLLDYDSEKMSNNKRVLIISELKVVQPTAPRYGQGSTTNIDDYFNEHPEEDFFVGEGVDDQSKPALPVQSVQQQQVPVQKRPESRANIYAIDQLSPYQNNWTIKARVSYKSDMRTWSNQKGEGKLFNVNLLDETNEIRATAFNDIADKFYDLLQEGKVYYISKARIQQAKPQFSNLSHPYELSLDRDTEIEECEDAADVPKLNFNFVKLNKIQDLEANAVIDVVGVLKEVNPAFQIVAKSTGRPFDRRDIVIVDESHFAITVGLWNKSAIDFNLNEGSIVVIKGAKVQDFGGRSLSLTPSATIVSNPDIPEAFQLKGWYDKQGIHEQFKSLKVETMSSAGGINLNERKTILEAQNENLGMNDKADYFSIKASINFIRTENFCYPACSTEGCNRKVLEQPDGSWRCEKCDKSFETPNYRYILTISVIDHSGQLWLTLFNNEVESLLDGTTANEIMENNGDSATFFQKLQMNEFNFRIRARQDNYNGNVRVRYQCVGLEKVKFSEECDHLVEILNVLLP</sequence>
<evidence type="ECO:0000256" key="8">
    <source>
        <dbReference type="ARBA" id="ARBA00023242"/>
    </source>
</evidence>
<organism evidence="14 15">
    <name type="scientific">Pachysolen tannophilus NRRL Y-2460</name>
    <dbReference type="NCBI Taxonomy" id="669874"/>
    <lineage>
        <taxon>Eukaryota</taxon>
        <taxon>Fungi</taxon>
        <taxon>Dikarya</taxon>
        <taxon>Ascomycota</taxon>
        <taxon>Saccharomycotina</taxon>
        <taxon>Pichiomycetes</taxon>
        <taxon>Pachysolenaceae</taxon>
        <taxon>Pachysolen</taxon>
    </lineage>
</organism>
<dbReference type="FunFam" id="2.40.50.140:FF:000064">
    <property type="entry name" value="Replication protein A subunit"/>
    <property type="match status" value="1"/>
</dbReference>
<dbReference type="GO" id="GO:0045184">
    <property type="term" value="P:establishment of protein localization"/>
    <property type="evidence" value="ECO:0007669"/>
    <property type="project" value="EnsemblFungi"/>
</dbReference>
<keyword evidence="15" id="KW-1185">Reference proteome</keyword>
<dbReference type="GO" id="GO:0030491">
    <property type="term" value="P:heteroduplex formation"/>
    <property type="evidence" value="ECO:0007669"/>
    <property type="project" value="EnsemblFungi"/>
</dbReference>
<dbReference type="GO" id="GO:0006265">
    <property type="term" value="P:DNA topological change"/>
    <property type="evidence" value="ECO:0007669"/>
    <property type="project" value="EnsemblFungi"/>
</dbReference>
<evidence type="ECO:0000256" key="4">
    <source>
        <dbReference type="ARBA" id="ARBA00022723"/>
    </source>
</evidence>
<dbReference type="GO" id="GO:0003697">
    <property type="term" value="F:single-stranded DNA binding"/>
    <property type="evidence" value="ECO:0007669"/>
    <property type="project" value="EnsemblFungi"/>
</dbReference>
<dbReference type="SUPFAM" id="SSF50249">
    <property type="entry name" value="Nucleic acid-binding proteins"/>
    <property type="match status" value="4"/>
</dbReference>
<protein>
    <recommendedName>
        <fullName evidence="9">Replication protein A subunit</fullName>
    </recommendedName>
</protein>
<dbReference type="GO" id="GO:0006289">
    <property type="term" value="P:nucleotide-excision repair"/>
    <property type="evidence" value="ECO:0007669"/>
    <property type="project" value="EnsemblFungi"/>
</dbReference>
<accession>A0A1E4TNN3</accession>
<dbReference type="Pfam" id="PF08646">
    <property type="entry name" value="Rep_fac-A_C"/>
    <property type="match status" value="1"/>
</dbReference>
<keyword evidence="4 9" id="KW-0479">Metal-binding</keyword>
<evidence type="ECO:0000256" key="7">
    <source>
        <dbReference type="ARBA" id="ARBA00023125"/>
    </source>
</evidence>
<evidence type="ECO:0000259" key="12">
    <source>
        <dbReference type="Pfam" id="PF08646"/>
    </source>
</evidence>
<keyword evidence="3 9" id="KW-0235">DNA replication</keyword>
<dbReference type="GO" id="GO:0043565">
    <property type="term" value="F:sequence-specific DNA binding"/>
    <property type="evidence" value="ECO:0007669"/>
    <property type="project" value="EnsemblFungi"/>
</dbReference>
<dbReference type="CDD" id="cd04476">
    <property type="entry name" value="RPA1_DBD_C"/>
    <property type="match status" value="1"/>
</dbReference>
<dbReference type="Gene3D" id="2.40.50.140">
    <property type="entry name" value="Nucleic acid-binding proteins"/>
    <property type="match status" value="4"/>
</dbReference>
<dbReference type="GO" id="GO:0043934">
    <property type="term" value="P:sporulation"/>
    <property type="evidence" value="ECO:0007669"/>
    <property type="project" value="EnsemblFungi"/>
</dbReference>
<keyword evidence="6 9" id="KW-0862">Zinc</keyword>
<dbReference type="InterPro" id="IPR007199">
    <property type="entry name" value="Rep_factor-A_N"/>
</dbReference>
<dbReference type="FunFam" id="2.40.50.140:FF:000041">
    <property type="entry name" value="Replication protein A subunit"/>
    <property type="match status" value="1"/>
</dbReference>
<dbReference type="GO" id="GO:0000722">
    <property type="term" value="P:telomere maintenance via recombination"/>
    <property type="evidence" value="ECO:0007669"/>
    <property type="project" value="EnsemblFungi"/>
</dbReference>
<comment type="similarity">
    <text evidence="2 9">Belongs to the replication factor A protein 1 family.</text>
</comment>
<dbReference type="CDD" id="cd04474">
    <property type="entry name" value="RPA1_DBD_A"/>
    <property type="match status" value="1"/>
</dbReference>
<dbReference type="GO" id="GO:0000794">
    <property type="term" value="C:condensed nuclear chromosome"/>
    <property type="evidence" value="ECO:0007669"/>
    <property type="project" value="EnsemblFungi"/>
</dbReference>
<feature type="domain" description="Replication protein A OB" evidence="13">
    <location>
        <begin position="290"/>
        <end position="386"/>
    </location>
</feature>
<dbReference type="InterPro" id="IPR047192">
    <property type="entry name" value="Euk_RPA1_DBD_C"/>
</dbReference>
<evidence type="ECO:0000259" key="13">
    <source>
        <dbReference type="Pfam" id="PF16900"/>
    </source>
</evidence>
<dbReference type="InterPro" id="IPR004591">
    <property type="entry name" value="Rfa1"/>
</dbReference>
<dbReference type="InterPro" id="IPR013955">
    <property type="entry name" value="Rep_factor-A_C"/>
</dbReference>
<dbReference type="Pfam" id="PF16900">
    <property type="entry name" value="REPA_OB_2"/>
    <property type="match status" value="1"/>
</dbReference>
<dbReference type="GO" id="GO:0000781">
    <property type="term" value="C:chromosome, telomeric region"/>
    <property type="evidence" value="ECO:0007669"/>
    <property type="project" value="EnsemblFungi"/>
</dbReference>
<dbReference type="InterPro" id="IPR004365">
    <property type="entry name" value="NA-bd_OB_tRNA"/>
</dbReference>
<dbReference type="GO" id="GO:0016567">
    <property type="term" value="P:protein ubiquitination"/>
    <property type="evidence" value="ECO:0007669"/>
    <property type="project" value="EnsemblFungi"/>
</dbReference>
<dbReference type="GO" id="GO:0005662">
    <property type="term" value="C:DNA replication factor A complex"/>
    <property type="evidence" value="ECO:0007669"/>
    <property type="project" value="EnsemblFungi"/>
</dbReference>
<dbReference type="GO" id="GO:0000724">
    <property type="term" value="P:double-strand break repair via homologous recombination"/>
    <property type="evidence" value="ECO:0007669"/>
    <property type="project" value="EnsemblFungi"/>
</dbReference>
<evidence type="ECO:0000256" key="1">
    <source>
        <dbReference type="ARBA" id="ARBA00004123"/>
    </source>
</evidence>
<evidence type="ECO:0000256" key="2">
    <source>
        <dbReference type="ARBA" id="ARBA00005690"/>
    </source>
</evidence>
<dbReference type="PANTHER" id="PTHR47165:SF4">
    <property type="entry name" value="OS03G0429900 PROTEIN"/>
    <property type="match status" value="1"/>
</dbReference>
<feature type="domain" description="OB" evidence="10">
    <location>
        <begin position="182"/>
        <end position="250"/>
    </location>
</feature>
<dbReference type="GO" id="GO:0006260">
    <property type="term" value="P:DNA replication"/>
    <property type="evidence" value="ECO:0007669"/>
    <property type="project" value="UniProtKB-KW"/>
</dbReference>
<evidence type="ECO:0000313" key="14">
    <source>
        <dbReference type="EMBL" id="ODV93347.1"/>
    </source>
</evidence>
<dbReference type="NCBIfam" id="TIGR00617">
    <property type="entry name" value="rpa1"/>
    <property type="match status" value="1"/>
</dbReference>
<evidence type="ECO:0000313" key="15">
    <source>
        <dbReference type="Proteomes" id="UP000094236"/>
    </source>
</evidence>
<dbReference type="InterPro" id="IPR012340">
    <property type="entry name" value="NA-bd_OB-fold"/>
</dbReference>
<dbReference type="EMBL" id="KV454018">
    <property type="protein sequence ID" value="ODV93347.1"/>
    <property type="molecule type" value="Genomic_DNA"/>
</dbReference>
<dbReference type="OrthoDB" id="1751331at2759"/>
<dbReference type="Pfam" id="PF04057">
    <property type="entry name" value="Rep-A_N"/>
    <property type="match status" value="1"/>
</dbReference>
<evidence type="ECO:0000259" key="11">
    <source>
        <dbReference type="Pfam" id="PF04057"/>
    </source>
</evidence>
<name>A0A1E4TNN3_PACTA</name>
<dbReference type="Pfam" id="PF01336">
    <property type="entry name" value="tRNA_anti-codon"/>
    <property type="match status" value="1"/>
</dbReference>
<dbReference type="CDD" id="cd04475">
    <property type="entry name" value="RPA1_DBD_B"/>
    <property type="match status" value="1"/>
</dbReference>
<feature type="domain" description="Replication factor-A protein 1 N-terminal" evidence="11">
    <location>
        <begin position="28"/>
        <end position="107"/>
    </location>
</feature>
<dbReference type="FunFam" id="2.40.50.140:FF:000090">
    <property type="entry name" value="Replication protein A subunit"/>
    <property type="match status" value="1"/>
</dbReference>
<feature type="domain" description="Replication factor A C-terminal" evidence="12">
    <location>
        <begin position="447"/>
        <end position="589"/>
    </location>
</feature>
<reference evidence="15" key="1">
    <citation type="submission" date="2016-05" db="EMBL/GenBank/DDBJ databases">
        <title>Comparative genomics of biotechnologically important yeasts.</title>
        <authorList>
            <consortium name="DOE Joint Genome Institute"/>
            <person name="Riley R."/>
            <person name="Haridas S."/>
            <person name="Wolfe K.H."/>
            <person name="Lopes M.R."/>
            <person name="Hittinger C.T."/>
            <person name="Goker M."/>
            <person name="Salamov A."/>
            <person name="Wisecaver J."/>
            <person name="Long T.M."/>
            <person name="Aerts A.L."/>
            <person name="Barry K."/>
            <person name="Choi C."/>
            <person name="Clum A."/>
            <person name="Coughlan A.Y."/>
            <person name="Deshpande S."/>
            <person name="Douglass A.P."/>
            <person name="Hanson S.J."/>
            <person name="Klenk H.-P."/>
            <person name="Labutti K."/>
            <person name="Lapidus A."/>
            <person name="Lindquist E."/>
            <person name="Lipzen A."/>
            <person name="Meier-Kolthoff J.P."/>
            <person name="Ohm R.A."/>
            <person name="Otillar R.P."/>
            <person name="Pangilinan J."/>
            <person name="Peng Y."/>
            <person name="Rokas A."/>
            <person name="Rosa C.A."/>
            <person name="Scheuner C."/>
            <person name="Sibirny A.A."/>
            <person name="Slot J.C."/>
            <person name="Stielow J.B."/>
            <person name="Sun H."/>
            <person name="Kurtzman C.P."/>
            <person name="Blackwell M."/>
            <person name="Grigoriev I.V."/>
            <person name="Jeffries T.W."/>
        </authorList>
    </citation>
    <scope>NUCLEOTIDE SEQUENCE [LARGE SCALE GENOMIC DNA]</scope>
    <source>
        <strain evidence="15">NRRL Y-2460</strain>
    </source>
</reference>
<comment type="subunit">
    <text evidence="9">Component of the heterotrimeric canonical replication protein A complex (RPA).</text>
</comment>
<comment type="subcellular location">
    <subcellularLocation>
        <location evidence="1 9">Nucleus</location>
    </subcellularLocation>
</comment>
<dbReference type="GO" id="GO:0007004">
    <property type="term" value="P:telomere maintenance via telomerase"/>
    <property type="evidence" value="ECO:0007669"/>
    <property type="project" value="EnsemblFungi"/>
</dbReference>
<dbReference type="AlphaFoldDB" id="A0A1E4TNN3"/>
<keyword evidence="7 9" id="KW-0238">DNA-binding</keyword>
<evidence type="ECO:0000256" key="6">
    <source>
        <dbReference type="ARBA" id="ARBA00022833"/>
    </source>
</evidence>
<dbReference type="Proteomes" id="UP000094236">
    <property type="component" value="Unassembled WGS sequence"/>
</dbReference>
<dbReference type="PANTHER" id="PTHR47165">
    <property type="entry name" value="OS03G0429900 PROTEIN"/>
    <property type="match status" value="1"/>
</dbReference>
<proteinExistence type="inferred from homology"/>
<dbReference type="GO" id="GO:0005829">
    <property type="term" value="C:cytosol"/>
    <property type="evidence" value="ECO:0007669"/>
    <property type="project" value="EnsemblFungi"/>
</dbReference>
<dbReference type="GO" id="GO:0008270">
    <property type="term" value="F:zinc ion binding"/>
    <property type="evidence" value="ECO:0007669"/>
    <property type="project" value="UniProtKB-KW"/>
</dbReference>
<gene>
    <name evidence="14" type="ORF">PACTADRAFT_51948</name>
</gene>
<dbReference type="InterPro" id="IPR031657">
    <property type="entry name" value="REPA_OB_2"/>
</dbReference>
<evidence type="ECO:0000256" key="9">
    <source>
        <dbReference type="RuleBase" id="RU364130"/>
    </source>
</evidence>
<evidence type="ECO:0000256" key="5">
    <source>
        <dbReference type="ARBA" id="ARBA00022771"/>
    </source>
</evidence>
<keyword evidence="8 9" id="KW-0539">Nucleus</keyword>
<evidence type="ECO:0000259" key="10">
    <source>
        <dbReference type="Pfam" id="PF01336"/>
    </source>
</evidence>
<comment type="function">
    <text evidence="9">As part of the replication protein A (RPA/RP-A), a single-stranded DNA-binding heterotrimeric complex, may play an essential role in DNA replication, recombination and repair. Binds and stabilizes single-stranded DNA intermediates, preventing complementary DNA reannealing and recruiting different proteins involved in DNA metabolism.</text>
</comment>
<evidence type="ECO:0000256" key="3">
    <source>
        <dbReference type="ARBA" id="ARBA00022705"/>
    </source>
</evidence>